<dbReference type="PANTHER" id="PTHR36849:SF1">
    <property type="entry name" value="CYTOPLASMIC PROTEIN"/>
    <property type="match status" value="1"/>
</dbReference>
<dbReference type="KEGG" id="pstu:UIB01_03485"/>
<dbReference type="EMBL" id="CP007509">
    <property type="protein sequence ID" value="AHY41570.1"/>
    <property type="molecule type" value="Genomic_DNA"/>
</dbReference>
<dbReference type="InterPro" id="IPR052552">
    <property type="entry name" value="YeaO-like"/>
</dbReference>
<gene>
    <name evidence="1" type="ORF">UIB01_03485</name>
</gene>
<dbReference type="PANTHER" id="PTHR36849">
    <property type="entry name" value="CYTOPLASMIC PROTEIN-RELATED"/>
    <property type="match status" value="1"/>
</dbReference>
<evidence type="ECO:0000313" key="2">
    <source>
        <dbReference type="Proteomes" id="UP000025238"/>
    </source>
</evidence>
<evidence type="ECO:0000313" key="1">
    <source>
        <dbReference type="EMBL" id="AHY41570.1"/>
    </source>
</evidence>
<dbReference type="OrthoDB" id="9790745at2"/>
<protein>
    <recommendedName>
        <fullName evidence="3">MarR family transcriptional regulator</fullName>
    </recommendedName>
</protein>
<accession>A0A023WPI2</accession>
<sequence>MIQCKRAYEPAMPADGQRILVDRLWPRGCRKDSLALQTWLPDLAPSTALRKAFKGGAISYPEFRQRYRHELAAHPEHWWALLEVAGGGTLTLIYAAQDERQNNARVLAEWLEEEIERLELPSSPACLAGELGRRINGDG</sequence>
<evidence type="ECO:0008006" key="3">
    <source>
        <dbReference type="Google" id="ProtNLM"/>
    </source>
</evidence>
<dbReference type="Proteomes" id="UP000025238">
    <property type="component" value="Chromosome"/>
</dbReference>
<organism evidence="1 2">
    <name type="scientific">Stutzerimonas stutzeri</name>
    <name type="common">Pseudomonas stutzeri</name>
    <dbReference type="NCBI Taxonomy" id="316"/>
    <lineage>
        <taxon>Bacteria</taxon>
        <taxon>Pseudomonadati</taxon>
        <taxon>Pseudomonadota</taxon>
        <taxon>Gammaproteobacteria</taxon>
        <taxon>Pseudomonadales</taxon>
        <taxon>Pseudomonadaceae</taxon>
        <taxon>Stutzerimonas</taxon>
    </lineage>
</organism>
<dbReference type="AlphaFoldDB" id="A0A023WPI2"/>
<proteinExistence type="predicted"/>
<reference evidence="1 2" key="1">
    <citation type="submission" date="2014-03" db="EMBL/GenBank/DDBJ databases">
        <title>Complete genome sequence of Pseudomonas stutzeri 19SMN4.</title>
        <authorList>
            <person name="Brunet-Galmes I."/>
            <person name="Nogales B."/>
            <person name="Busquets A."/>
            <person name="Pena A."/>
            <person name="Gomila M."/>
            <person name="Garcia-Valdes E."/>
            <person name="Lalucat J."/>
            <person name="Bennasar A."/>
            <person name="Bosch R."/>
        </authorList>
    </citation>
    <scope>NUCLEOTIDE SEQUENCE [LARGE SCALE GENOMIC DNA]</scope>
    <source>
        <strain evidence="1 2">19SMN4</strain>
    </source>
</reference>
<name>A0A023WPI2_STUST</name>
<dbReference type="PATRIC" id="fig|316.97.peg.710"/>
<dbReference type="Pfam" id="PF22752">
    <property type="entry name" value="DUF488-N3i"/>
    <property type="match status" value="1"/>
</dbReference>